<dbReference type="PANTHER" id="PTHR24020:SF90">
    <property type="entry name" value="COLLAGEN ALPHA-1(XXI) CHAIN"/>
    <property type="match status" value="1"/>
</dbReference>
<dbReference type="InterPro" id="IPR050525">
    <property type="entry name" value="ECM_Assembly_Org"/>
</dbReference>
<dbReference type="PROSITE" id="PS50234">
    <property type="entry name" value="VWFA"/>
    <property type="match status" value="2"/>
</dbReference>
<evidence type="ECO:0000256" key="3">
    <source>
        <dbReference type="ARBA" id="ARBA00022530"/>
    </source>
</evidence>
<name>A0A7M4EDK8_CROPO</name>
<keyword evidence="5" id="KW-0677">Repeat</keyword>
<dbReference type="Ensembl" id="ENSCPRT00005008853.1">
    <property type="protein sequence ID" value="ENSCPRP00005007549.1"/>
    <property type="gene ID" value="ENSCPRG00005005351.1"/>
</dbReference>
<dbReference type="AlphaFoldDB" id="A0A7M4EDK8"/>
<evidence type="ECO:0000256" key="6">
    <source>
        <dbReference type="ARBA" id="ARBA00023180"/>
    </source>
</evidence>
<evidence type="ECO:0000256" key="2">
    <source>
        <dbReference type="ARBA" id="ARBA00022525"/>
    </source>
</evidence>
<evidence type="ECO:0000259" key="8">
    <source>
        <dbReference type="PROSITE" id="PS50234"/>
    </source>
</evidence>
<feature type="domain" description="VWFA" evidence="8">
    <location>
        <begin position="64"/>
        <end position="199"/>
    </location>
</feature>
<comment type="subcellular location">
    <subcellularLocation>
        <location evidence="1">Secreted</location>
        <location evidence="1">Extracellular space</location>
        <location evidence="1">Extracellular matrix</location>
    </subcellularLocation>
</comment>
<keyword evidence="10" id="KW-1185">Reference proteome</keyword>
<keyword evidence="2" id="KW-0964">Secreted</keyword>
<dbReference type="SUPFAM" id="SSF53300">
    <property type="entry name" value="vWA-like"/>
    <property type="match status" value="2"/>
</dbReference>
<feature type="domain" description="VWFA" evidence="8">
    <location>
        <begin position="218"/>
        <end position="388"/>
    </location>
</feature>
<protein>
    <recommendedName>
        <fullName evidence="8">VWFA domain-containing protein</fullName>
    </recommendedName>
</protein>
<accession>A0A7M4EDK8</accession>
<evidence type="ECO:0000313" key="10">
    <source>
        <dbReference type="Proteomes" id="UP000594220"/>
    </source>
</evidence>
<dbReference type="Proteomes" id="UP000594220">
    <property type="component" value="Unplaced"/>
</dbReference>
<evidence type="ECO:0000256" key="5">
    <source>
        <dbReference type="ARBA" id="ARBA00022737"/>
    </source>
</evidence>
<evidence type="ECO:0000313" key="9">
    <source>
        <dbReference type="Ensembl" id="ENSCPRP00005007549.1"/>
    </source>
</evidence>
<dbReference type="InterPro" id="IPR002035">
    <property type="entry name" value="VWF_A"/>
</dbReference>
<evidence type="ECO:0000256" key="1">
    <source>
        <dbReference type="ARBA" id="ARBA00004498"/>
    </source>
</evidence>
<reference evidence="9" key="1">
    <citation type="submission" date="2025-08" db="UniProtKB">
        <authorList>
            <consortium name="Ensembl"/>
        </authorList>
    </citation>
    <scope>IDENTIFICATION</scope>
</reference>
<dbReference type="Pfam" id="PF00092">
    <property type="entry name" value="VWA"/>
    <property type="match status" value="2"/>
</dbReference>
<keyword evidence="6" id="KW-0325">Glycoprotein</keyword>
<dbReference type="SMART" id="SM00327">
    <property type="entry name" value="VWA"/>
    <property type="match status" value="2"/>
</dbReference>
<dbReference type="GO" id="GO:0005576">
    <property type="term" value="C:extracellular region"/>
    <property type="evidence" value="ECO:0007669"/>
    <property type="project" value="UniProtKB-SubCell"/>
</dbReference>
<dbReference type="InterPro" id="IPR036465">
    <property type="entry name" value="vWFA_dom_sf"/>
</dbReference>
<reference evidence="9" key="2">
    <citation type="submission" date="2025-09" db="UniProtKB">
        <authorList>
            <consortium name="Ensembl"/>
        </authorList>
    </citation>
    <scope>IDENTIFICATION</scope>
</reference>
<proteinExistence type="predicted"/>
<dbReference type="GeneTree" id="ENSGT00940000163168"/>
<dbReference type="FunFam" id="3.40.50.410:FF:000004">
    <property type="entry name" value="collagen alpha-6(VI) chain"/>
    <property type="match status" value="1"/>
</dbReference>
<sequence length="393" mass="43734">MTVVDINHTVLSKGTGMDIEVKSLGGLGSIHLWPLGSKLSYVTEKKNLLHNFLLNDTNFRFLLVIEKMQFHIRSIRISHMLFWDKFKIGQYNTVVQLKAAVRAIQQMGGGTKTGDALKYMKNLFAKATRTNVPQILIVITDGKSQDAVTSPAEELRQEGIIIYAIGINPSLGFLLTSVNVNNLQFRANNPAFYFQCKVFANVCSMFFYFPACENVKADIIFLVDGSESIHPVDFQKMKDFMQLIVNRSDIGTDKVRIGLLQFSSEAKEEFQLNRYSTKTGLRRAISEIRQLKSGTLTGKALAFAASYFDKTKGGRPEIKQYLIVITDGEAQDSVGEPAKMIRDKGIIIYAIGVLQANETQLVEISGTPGKVIVSASNDFLNSLFLLDLAIFCS</sequence>
<dbReference type="PANTHER" id="PTHR24020">
    <property type="entry name" value="COLLAGEN ALPHA"/>
    <property type="match status" value="1"/>
</dbReference>
<dbReference type="PRINTS" id="PR00453">
    <property type="entry name" value="VWFADOMAIN"/>
</dbReference>
<keyword evidence="4" id="KW-0732">Signal</keyword>
<evidence type="ECO:0000256" key="7">
    <source>
        <dbReference type="ARBA" id="ARBA00023278"/>
    </source>
</evidence>
<dbReference type="Gene3D" id="3.40.50.410">
    <property type="entry name" value="von Willebrand factor, type A domain"/>
    <property type="match status" value="2"/>
</dbReference>
<dbReference type="CDD" id="cd01472">
    <property type="entry name" value="vWA_collagen"/>
    <property type="match status" value="1"/>
</dbReference>
<evidence type="ECO:0000256" key="4">
    <source>
        <dbReference type="ARBA" id="ARBA00022729"/>
    </source>
</evidence>
<keyword evidence="3" id="KW-0272">Extracellular matrix</keyword>
<organism evidence="9 10">
    <name type="scientific">Crocodylus porosus</name>
    <name type="common">Saltwater crocodile</name>
    <name type="synonym">Estuarine crocodile</name>
    <dbReference type="NCBI Taxonomy" id="8502"/>
    <lineage>
        <taxon>Eukaryota</taxon>
        <taxon>Metazoa</taxon>
        <taxon>Chordata</taxon>
        <taxon>Craniata</taxon>
        <taxon>Vertebrata</taxon>
        <taxon>Euteleostomi</taxon>
        <taxon>Archelosauria</taxon>
        <taxon>Archosauria</taxon>
        <taxon>Crocodylia</taxon>
        <taxon>Longirostres</taxon>
        <taxon>Crocodylidae</taxon>
        <taxon>Crocodylus</taxon>
    </lineage>
</organism>
<keyword evidence="7" id="KW-0379">Hydroxylation</keyword>